<comment type="caution">
    <text evidence="1">The sequence shown here is derived from an EMBL/GenBank/DDBJ whole genome shotgun (WGS) entry which is preliminary data.</text>
</comment>
<reference evidence="1 2" key="1">
    <citation type="submission" date="2015-05" db="EMBL/GenBank/DDBJ databases">
        <authorList>
            <person name="Rovetto F."/>
            <person name="Cocolin L."/>
            <person name="Illeghems K."/>
            <person name="Van Nieuwerburgh F."/>
            <person name="Houf K."/>
        </authorList>
    </citation>
    <scope>NUCLEOTIDE SEQUENCE [LARGE SCALE GENOMIC DNA]</scope>
    <source>
        <strain evidence="1 2">117434</strain>
    </source>
</reference>
<dbReference type="EMBL" id="LDIR01000007">
    <property type="protein sequence ID" value="OCL89613.1"/>
    <property type="molecule type" value="Genomic_DNA"/>
</dbReference>
<dbReference type="Proteomes" id="UP000093159">
    <property type="component" value="Unassembled WGS sequence"/>
</dbReference>
<evidence type="ECO:0000313" key="2">
    <source>
        <dbReference type="Proteomes" id="UP000093159"/>
    </source>
</evidence>
<evidence type="ECO:0000313" key="1">
    <source>
        <dbReference type="EMBL" id="OCL89613.1"/>
    </source>
</evidence>
<sequence>MSIEKNESIKPKTIKKKTIRDKTGFLPNESQIQYSLFDTKQKINDSTSTIMDLRVSPFMPVDKISHNSALAKEFAANKNVLKRETAFGTVEIRNRLLTQYHKMILDCIMIHNIRSVVYKGTIAIYFSIYEIAQKLGLEWSGKTQKNIQEAIEYIKDVVIVRSDSNGSGITSSYNIIQEMKYSSKEQSYVIVLSSLYAEYFNKTMSINYNKRFNELISIKGKGSAFIRSIIEFFITHNASTENIQRMKLMQLLETINYPCETPRQITSAKQYLKEYEHELAKFSIKYYSGSQLFEYSGTTDIRFIPPLDGFME</sequence>
<organism evidence="1 2">
    <name type="scientific">Arcobacter porcinus</name>
    <dbReference type="NCBI Taxonomy" id="1935204"/>
    <lineage>
        <taxon>Bacteria</taxon>
        <taxon>Pseudomonadati</taxon>
        <taxon>Campylobacterota</taxon>
        <taxon>Epsilonproteobacteria</taxon>
        <taxon>Campylobacterales</taxon>
        <taxon>Arcobacteraceae</taxon>
        <taxon>Arcobacter</taxon>
    </lineage>
</organism>
<name>A0ABX2YC85_9BACT</name>
<keyword evidence="2" id="KW-1185">Reference proteome</keyword>
<accession>A0ABX2YC85</accession>
<gene>
    <name evidence="1" type="ORF">AAX28_02025</name>
</gene>
<proteinExistence type="predicted"/>
<dbReference type="RefSeq" id="WP_066180021.1">
    <property type="nucleotide sequence ID" value="NZ_LDIR01000007.1"/>
</dbReference>
<protein>
    <submittedName>
        <fullName evidence="1">Uncharacterized protein</fullName>
    </submittedName>
</protein>